<dbReference type="Pfam" id="PF19127">
    <property type="entry name" value="Choline_bind_3"/>
    <property type="match status" value="1"/>
</dbReference>
<dbReference type="RefSeq" id="WP_202767976.1">
    <property type="nucleotide sequence ID" value="NZ_JAESWA010000022.1"/>
</dbReference>
<keyword evidence="4" id="KW-1185">Reference proteome</keyword>
<dbReference type="SUPFAM" id="SSF69360">
    <property type="entry name" value="Cell wall binding repeat"/>
    <property type="match status" value="1"/>
</dbReference>
<protein>
    <submittedName>
        <fullName evidence="3">N-acetylmuramoyl-L-alanine amidase family protein</fullName>
    </submittedName>
</protein>
<sequence length="495" mass="56241">MKNLKKALGILILYIFILTVLPINVLAKKINAAESTVPKYLDYSEAYIMTGIQYKDKTLLDSEFGLKYYNNGTSSDVSDLSWYVQYSQNQVVDPSNELIFNLETGKVSNLEQDSTYVLEKNAVTTKYSNITIAYMDLIPIRSTGDVKWSRYKIRYVKNNVTNYIIGVVNSSSKVYEVKQSSTDYLGQDFNRLAYGSVVYNNSFYYLDANNNVNIIGADGIYHNYPLSTTLKSIGNAAYIYVNQNGIYLNYNTYVTNRYNYLLQKVKIENNQIIASGNPIINATYSVPILFFSLDVNNNIWYVNDGYVYKIENDVPVKKYQVDTRMNGVYVYDDYHLTVSGIDKSTYTGIYKIININSISGWKLINGKWYYYVNGSATTGWSKVSGVWYYMDTSGIMKTGWNKVSGVWYYMDASGAMKTGWNKVSGAWYYMDATGAMKTGWNKVSGVWYYMDASGAMKTGWILVSGNWYYLYSNGQMAYNTTIGGCKLGANGAWIK</sequence>
<feature type="repeat" description="Cell wall-binding" evidence="2">
    <location>
        <begin position="457"/>
        <end position="476"/>
    </location>
</feature>
<keyword evidence="1" id="KW-0677">Repeat</keyword>
<reference evidence="3" key="1">
    <citation type="submission" date="2021-01" db="EMBL/GenBank/DDBJ databases">
        <title>Genome public.</title>
        <authorList>
            <person name="Liu C."/>
            <person name="Sun Q."/>
        </authorList>
    </citation>
    <scope>NUCLEOTIDE SEQUENCE</scope>
    <source>
        <strain evidence="3">YIM B02565</strain>
    </source>
</reference>
<dbReference type="EMBL" id="JAESWA010000022">
    <property type="protein sequence ID" value="MBL4932632.1"/>
    <property type="molecule type" value="Genomic_DNA"/>
</dbReference>
<gene>
    <name evidence="3" type="ORF">JK634_12485</name>
</gene>
<feature type="repeat" description="Cell wall-binding" evidence="2">
    <location>
        <begin position="437"/>
        <end position="456"/>
    </location>
</feature>
<dbReference type="Gene3D" id="2.10.270.10">
    <property type="entry name" value="Cholin Binding"/>
    <property type="match status" value="2"/>
</dbReference>
<evidence type="ECO:0000256" key="2">
    <source>
        <dbReference type="PROSITE-ProRule" id="PRU00591"/>
    </source>
</evidence>
<comment type="caution">
    <text evidence="3">The sequence shown here is derived from an EMBL/GenBank/DDBJ whole genome shotgun (WGS) entry which is preliminary data.</text>
</comment>
<dbReference type="InterPro" id="IPR018337">
    <property type="entry name" value="Cell_wall/Cho-bd_repeat"/>
</dbReference>
<feature type="repeat" description="Cell wall-binding" evidence="2">
    <location>
        <begin position="377"/>
        <end position="396"/>
    </location>
</feature>
<dbReference type="Pfam" id="PF01473">
    <property type="entry name" value="Choline_bind_1"/>
    <property type="match status" value="4"/>
</dbReference>
<dbReference type="Proteomes" id="UP000623681">
    <property type="component" value="Unassembled WGS sequence"/>
</dbReference>
<name>A0A937FIB9_9CLOT</name>
<feature type="repeat" description="Cell wall-binding" evidence="2">
    <location>
        <begin position="417"/>
        <end position="436"/>
    </location>
</feature>
<feature type="repeat" description="Cell wall-binding" evidence="2">
    <location>
        <begin position="397"/>
        <end position="416"/>
    </location>
</feature>
<evidence type="ECO:0000313" key="4">
    <source>
        <dbReference type="Proteomes" id="UP000623681"/>
    </source>
</evidence>
<proteinExistence type="predicted"/>
<dbReference type="PROSITE" id="PS51170">
    <property type="entry name" value="CW"/>
    <property type="match status" value="5"/>
</dbReference>
<accession>A0A937FIB9</accession>
<organism evidence="3 4">
    <name type="scientific">Clostridium paridis</name>
    <dbReference type="NCBI Taxonomy" id="2803863"/>
    <lineage>
        <taxon>Bacteria</taxon>
        <taxon>Bacillati</taxon>
        <taxon>Bacillota</taxon>
        <taxon>Clostridia</taxon>
        <taxon>Eubacteriales</taxon>
        <taxon>Clostridiaceae</taxon>
        <taxon>Clostridium</taxon>
    </lineage>
</organism>
<dbReference type="AlphaFoldDB" id="A0A937FIB9"/>
<evidence type="ECO:0000313" key="3">
    <source>
        <dbReference type="EMBL" id="MBL4932632.1"/>
    </source>
</evidence>
<evidence type="ECO:0000256" key="1">
    <source>
        <dbReference type="ARBA" id="ARBA00022737"/>
    </source>
</evidence>